<organism evidence="1">
    <name type="scientific">Acerihabitans sp. KWT182</name>
    <dbReference type="NCBI Taxonomy" id="3157919"/>
    <lineage>
        <taxon>Bacteria</taxon>
        <taxon>Pseudomonadati</taxon>
        <taxon>Pseudomonadota</taxon>
        <taxon>Gammaproteobacteria</taxon>
        <taxon>Enterobacterales</taxon>
        <taxon>Pectobacteriaceae</taxon>
        <taxon>Acerihabitans</taxon>
    </lineage>
</organism>
<evidence type="ECO:0008006" key="2">
    <source>
        <dbReference type="Google" id="ProtNLM"/>
    </source>
</evidence>
<dbReference type="EMBL" id="CP157947">
    <property type="protein sequence ID" value="XBS70547.1"/>
    <property type="molecule type" value="Genomic_DNA"/>
</dbReference>
<name>A0AAU7QCB0_9GAMM</name>
<protein>
    <recommendedName>
        <fullName evidence="2">DUF1795 domain-containing protein</fullName>
    </recommendedName>
</protein>
<proteinExistence type="predicted"/>
<evidence type="ECO:0000313" key="1">
    <source>
        <dbReference type="EMBL" id="XBS70547.1"/>
    </source>
</evidence>
<gene>
    <name evidence="1" type="ORF">ABK905_04955</name>
</gene>
<sequence>MATAHRWRNPITGEQADLGSLWVIKQLEYNHNTVASSFISDNIVVNVRVVKDPNQKLAQVVDYLKTNEPSLRFLNAGTYGSSGELSNWTGIAASASNRDRHYVVHVTHAKGGYGIFIAAVDRQTAPSFSRLEAFIAQLDKTFGSR</sequence>
<reference evidence="1" key="1">
    <citation type="submission" date="2024-06" db="EMBL/GenBank/DDBJ databases">
        <authorList>
            <person name="Coelho C."/>
            <person name="Bento M."/>
            <person name="Garcia E."/>
            <person name="Camelo A."/>
            <person name="Brandao I."/>
            <person name="Espirito Santo C."/>
            <person name="Trovao J."/>
            <person name="Verissimo A."/>
            <person name="Costa J."/>
            <person name="Tiago I."/>
        </authorList>
    </citation>
    <scope>NUCLEOTIDE SEQUENCE</scope>
    <source>
        <strain evidence="1">KWT182</strain>
    </source>
</reference>
<accession>A0AAU7QCB0</accession>
<dbReference type="AlphaFoldDB" id="A0AAU7QCB0"/>